<evidence type="ECO:0000256" key="2">
    <source>
        <dbReference type="SAM" id="Phobius"/>
    </source>
</evidence>
<keyword evidence="2" id="KW-0472">Membrane</keyword>
<gene>
    <name evidence="3" type="ORF">TrLO_g6386</name>
</gene>
<name>A0A9W7E1D0_9STRA</name>
<feature type="transmembrane region" description="Helical" evidence="2">
    <location>
        <begin position="339"/>
        <end position="360"/>
    </location>
</feature>
<evidence type="ECO:0000313" key="3">
    <source>
        <dbReference type="EMBL" id="GMH62687.1"/>
    </source>
</evidence>
<evidence type="ECO:0000256" key="1">
    <source>
        <dbReference type="SAM" id="MobiDB-lite"/>
    </source>
</evidence>
<feature type="compositionally biased region" description="Low complexity" evidence="1">
    <location>
        <begin position="480"/>
        <end position="490"/>
    </location>
</feature>
<proteinExistence type="predicted"/>
<dbReference type="AlphaFoldDB" id="A0A9W7E1D0"/>
<sequence length="501" mass="57110">MAANHRPSPSRSNLAEISSRFSTVMQNNKSLLLRCELYGMAALSMVDMVTDILMTYRFHETGRQTFALACAACIILNLLLQALGCLMFYWNEPWHKQLKEQFITWSCIKPGVDAYRVATNQYDKHIAMDHRSQMTGNRCVEMVTEGIPGTVIQLSAFVTDTGHSDLSTTAMVSLTTSIATSACISAHLSWHWDLSEEEREKQPQFYGYFPQTLLGQVIVFTQLLLMSLFTLAIRSLSVVLFSLRGGFQLVGAVLGGELCLYLIIKLLRKDFLYWVPIKGWPGIILAFVGRIVIKIAQDWTCVCQFRHPNEVGGYYFVVSMAATILMGIASILLYETDAYIIYVVVGCCIGLVLSFVLLLFSIERNYVRTFFDTRTCSEFVQDCFHLADEDLQKFNVFHFNENKWRSDIGEEVKAWVNESILRWLDEAEEEEGFLDDFAKSIIPDWIVEDPSILNEIRNSQVQELMSDRWKMTSVRLHNNSARWSGSNRSSGNRRNKIKAIA</sequence>
<protein>
    <submittedName>
        <fullName evidence="3">Uncharacterized protein</fullName>
    </submittedName>
</protein>
<keyword evidence="2" id="KW-1133">Transmembrane helix</keyword>
<feature type="compositionally biased region" description="Basic residues" evidence="1">
    <location>
        <begin position="491"/>
        <end position="501"/>
    </location>
</feature>
<dbReference type="OrthoDB" id="197540at2759"/>
<reference evidence="4" key="1">
    <citation type="journal article" date="2023" name="Commun. Biol.">
        <title>Genome analysis of Parmales, the sister group of diatoms, reveals the evolutionary specialization of diatoms from phago-mixotrophs to photoautotrophs.</title>
        <authorList>
            <person name="Ban H."/>
            <person name="Sato S."/>
            <person name="Yoshikawa S."/>
            <person name="Yamada K."/>
            <person name="Nakamura Y."/>
            <person name="Ichinomiya M."/>
            <person name="Sato N."/>
            <person name="Blanc-Mathieu R."/>
            <person name="Endo H."/>
            <person name="Kuwata A."/>
            <person name="Ogata H."/>
        </authorList>
    </citation>
    <scope>NUCLEOTIDE SEQUENCE [LARGE SCALE GENOMIC DNA]</scope>
    <source>
        <strain evidence="4">NIES 3700</strain>
    </source>
</reference>
<feature type="transmembrane region" description="Helical" evidence="2">
    <location>
        <begin position="273"/>
        <end position="293"/>
    </location>
</feature>
<accession>A0A9W7E1D0</accession>
<feature type="transmembrane region" description="Helical" evidence="2">
    <location>
        <begin position="213"/>
        <end position="233"/>
    </location>
</feature>
<keyword evidence="4" id="KW-1185">Reference proteome</keyword>
<dbReference type="EMBL" id="BRXW01000520">
    <property type="protein sequence ID" value="GMH62687.1"/>
    <property type="molecule type" value="Genomic_DNA"/>
</dbReference>
<feature type="transmembrane region" description="Helical" evidence="2">
    <location>
        <begin position="66"/>
        <end position="90"/>
    </location>
</feature>
<comment type="caution">
    <text evidence="3">The sequence shown here is derived from an EMBL/GenBank/DDBJ whole genome shotgun (WGS) entry which is preliminary data.</text>
</comment>
<evidence type="ECO:0000313" key="4">
    <source>
        <dbReference type="Proteomes" id="UP001165122"/>
    </source>
</evidence>
<feature type="transmembrane region" description="Helical" evidence="2">
    <location>
        <begin position="245"/>
        <end position="267"/>
    </location>
</feature>
<organism evidence="3 4">
    <name type="scientific">Triparma laevis f. longispina</name>
    <dbReference type="NCBI Taxonomy" id="1714387"/>
    <lineage>
        <taxon>Eukaryota</taxon>
        <taxon>Sar</taxon>
        <taxon>Stramenopiles</taxon>
        <taxon>Ochrophyta</taxon>
        <taxon>Bolidophyceae</taxon>
        <taxon>Parmales</taxon>
        <taxon>Triparmaceae</taxon>
        <taxon>Triparma</taxon>
    </lineage>
</organism>
<dbReference type="Proteomes" id="UP001165122">
    <property type="component" value="Unassembled WGS sequence"/>
</dbReference>
<feature type="transmembrane region" description="Helical" evidence="2">
    <location>
        <begin position="314"/>
        <end position="333"/>
    </location>
</feature>
<feature type="region of interest" description="Disordered" evidence="1">
    <location>
        <begin position="480"/>
        <end position="501"/>
    </location>
</feature>
<keyword evidence="2" id="KW-0812">Transmembrane</keyword>